<keyword evidence="2" id="KW-0813">Transport</keyword>
<reference evidence="4 5" key="1">
    <citation type="submission" date="2014-04" db="EMBL/GenBank/DDBJ databases">
        <title>Characterization and application of a salt tolerant electro-active bacterium.</title>
        <authorList>
            <person name="Yang L."/>
            <person name="Wei S."/>
            <person name="Tay Q.X.M."/>
        </authorList>
    </citation>
    <scope>NUCLEOTIDE SEQUENCE [LARGE SCALE GENOMIC DNA]</scope>
    <source>
        <strain evidence="4 5">LY1</strain>
    </source>
</reference>
<keyword evidence="3" id="KW-1133">Transmembrane helix</keyword>
<dbReference type="RefSeq" id="WP_035074596.1">
    <property type="nucleotide sequence ID" value="NZ_JMIH01000021.1"/>
</dbReference>
<keyword evidence="5" id="KW-1185">Reference proteome</keyword>
<feature type="transmembrane region" description="Helical" evidence="3">
    <location>
        <begin position="152"/>
        <end position="173"/>
    </location>
</feature>
<keyword evidence="3" id="KW-0812">Transmembrane</keyword>
<dbReference type="OrthoDB" id="9810457at2"/>
<protein>
    <recommendedName>
        <fullName evidence="6">Transporter</fullName>
    </recommendedName>
</protein>
<dbReference type="PANTHER" id="PTHR36838">
    <property type="entry name" value="AUXIN EFFLUX CARRIER FAMILY PROTEIN"/>
    <property type="match status" value="1"/>
</dbReference>
<dbReference type="eggNOG" id="COG0679">
    <property type="taxonomic scope" value="Bacteria"/>
</dbReference>
<accession>A0A074KZP1</accession>
<feature type="transmembrane region" description="Helical" evidence="3">
    <location>
        <begin position="188"/>
        <end position="205"/>
    </location>
</feature>
<feature type="transmembrane region" description="Helical" evidence="3">
    <location>
        <begin position="59"/>
        <end position="80"/>
    </location>
</feature>
<name>A0A074KZP1_9BACT</name>
<dbReference type="EMBL" id="JMIH01000021">
    <property type="protein sequence ID" value="KEO73655.1"/>
    <property type="molecule type" value="Genomic_DNA"/>
</dbReference>
<dbReference type="InterPro" id="IPR038770">
    <property type="entry name" value="Na+/solute_symporter_sf"/>
</dbReference>
<evidence type="ECO:0000313" key="5">
    <source>
        <dbReference type="Proteomes" id="UP000027821"/>
    </source>
</evidence>
<sequence length="303" mass="33522">MEKILEFLGQIGPYLLFIPIGAWVDKKGWIKKDWITSPLIYILMPILVINHILEAEASTIIILPVMSFSLAAMMNLPALLANKTFAKDKNPYLVSSSFAFFNVAFFGIPTVLALYGQGGVTTLITIYVGTALYGDVIGYYQVSKTKNGTKDSLLKIIKVPFLYAFGLAVVLKIFEVELPGEAEPVTDVFSYIVSAAGMLIIGMNISDLKIKGLDWAYLWKFMGLRSLSAIFIMGIIMTVEYLWLDEIDSESREIMALIPLFPVAANVTVFASFLGSEEEESALLILLSMAISLVLIPIVIQFF</sequence>
<dbReference type="GO" id="GO:0012505">
    <property type="term" value="C:endomembrane system"/>
    <property type="evidence" value="ECO:0007669"/>
    <property type="project" value="UniProtKB-SubCell"/>
</dbReference>
<feature type="transmembrane region" description="Helical" evidence="3">
    <location>
        <begin position="34"/>
        <end position="53"/>
    </location>
</feature>
<dbReference type="Gene3D" id="1.20.1530.20">
    <property type="match status" value="1"/>
</dbReference>
<proteinExistence type="predicted"/>
<comment type="subcellular location">
    <subcellularLocation>
        <location evidence="1">Endomembrane system</location>
        <topology evidence="1">Multi-pass membrane protein</topology>
    </subcellularLocation>
</comment>
<dbReference type="PANTHER" id="PTHR36838:SF1">
    <property type="entry name" value="SLR1864 PROTEIN"/>
    <property type="match status" value="1"/>
</dbReference>
<dbReference type="Proteomes" id="UP000027821">
    <property type="component" value="Unassembled WGS sequence"/>
</dbReference>
<evidence type="ECO:0000256" key="3">
    <source>
        <dbReference type="SAM" id="Phobius"/>
    </source>
</evidence>
<evidence type="ECO:0000256" key="2">
    <source>
        <dbReference type="ARBA" id="ARBA00022448"/>
    </source>
</evidence>
<feature type="transmembrane region" description="Helical" evidence="3">
    <location>
        <begin position="226"/>
        <end position="244"/>
    </location>
</feature>
<feature type="transmembrane region" description="Helical" evidence="3">
    <location>
        <begin position="282"/>
        <end position="302"/>
    </location>
</feature>
<organism evidence="4 5">
    <name type="scientific">Anditalea andensis</name>
    <dbReference type="NCBI Taxonomy" id="1048983"/>
    <lineage>
        <taxon>Bacteria</taxon>
        <taxon>Pseudomonadati</taxon>
        <taxon>Bacteroidota</taxon>
        <taxon>Cytophagia</taxon>
        <taxon>Cytophagales</taxon>
        <taxon>Cytophagaceae</taxon>
        <taxon>Anditalea</taxon>
    </lineage>
</organism>
<feature type="transmembrane region" description="Helical" evidence="3">
    <location>
        <begin position="121"/>
        <end position="140"/>
    </location>
</feature>
<evidence type="ECO:0008006" key="6">
    <source>
        <dbReference type="Google" id="ProtNLM"/>
    </source>
</evidence>
<dbReference type="AlphaFoldDB" id="A0A074KZP1"/>
<gene>
    <name evidence="4" type="ORF">EL17_12210</name>
</gene>
<feature type="transmembrane region" description="Helical" evidence="3">
    <location>
        <begin position="92"/>
        <end position="115"/>
    </location>
</feature>
<evidence type="ECO:0000313" key="4">
    <source>
        <dbReference type="EMBL" id="KEO73655.1"/>
    </source>
</evidence>
<feature type="transmembrane region" description="Helical" evidence="3">
    <location>
        <begin position="256"/>
        <end position="275"/>
    </location>
</feature>
<comment type="caution">
    <text evidence="4">The sequence shown here is derived from an EMBL/GenBank/DDBJ whole genome shotgun (WGS) entry which is preliminary data.</text>
</comment>
<keyword evidence="3" id="KW-0472">Membrane</keyword>
<evidence type="ECO:0000256" key="1">
    <source>
        <dbReference type="ARBA" id="ARBA00004127"/>
    </source>
</evidence>
<dbReference type="STRING" id="1048983.EL17_12210"/>